<comment type="similarity">
    <text evidence="2">Belongs to the GSP I family.</text>
</comment>
<evidence type="ECO:0000256" key="4">
    <source>
        <dbReference type="ARBA" id="ARBA00022481"/>
    </source>
</evidence>
<sequence length="142" mass="15959">MAPARHRRRRFGVSGNQRPDRGFTLMEVMVALAVVAIALTAVYRMHSQTLFMDARGRFDTVAAMLARQQLAVVDTSDINDLTSDSGDFGSDHPGYTWRMETEEVLSDLLVEDGPTLKRITITVSFNQGESNFGLTTYRHLYE</sequence>
<evidence type="ECO:0000313" key="11">
    <source>
        <dbReference type="Proteomes" id="UP000427906"/>
    </source>
</evidence>
<organism evidence="10 11">
    <name type="scientific">Desulfosarcina alkanivorans</name>
    <dbReference type="NCBI Taxonomy" id="571177"/>
    <lineage>
        <taxon>Bacteria</taxon>
        <taxon>Pseudomonadati</taxon>
        <taxon>Thermodesulfobacteriota</taxon>
        <taxon>Desulfobacteria</taxon>
        <taxon>Desulfobacterales</taxon>
        <taxon>Desulfosarcinaceae</taxon>
        <taxon>Desulfosarcina</taxon>
    </lineage>
</organism>
<reference evidence="10 11" key="1">
    <citation type="submission" date="2019-11" db="EMBL/GenBank/DDBJ databases">
        <title>Comparative genomics of hydrocarbon-degrading Desulfosarcina strains.</title>
        <authorList>
            <person name="Watanabe M."/>
            <person name="Kojima H."/>
            <person name="Fukui M."/>
        </authorList>
    </citation>
    <scope>NUCLEOTIDE SEQUENCE [LARGE SCALE GENOMIC DNA]</scope>
    <source>
        <strain evidence="10 11">PL12</strain>
    </source>
</reference>
<dbReference type="SUPFAM" id="SSF54523">
    <property type="entry name" value="Pili subunits"/>
    <property type="match status" value="1"/>
</dbReference>
<dbReference type="AlphaFoldDB" id="A0A5K7YFT4"/>
<evidence type="ECO:0000313" key="10">
    <source>
        <dbReference type="EMBL" id="BBO67443.1"/>
    </source>
</evidence>
<gene>
    <name evidence="10" type="ORF">DSCA_13730</name>
</gene>
<dbReference type="GO" id="GO:0005886">
    <property type="term" value="C:plasma membrane"/>
    <property type="evidence" value="ECO:0007669"/>
    <property type="project" value="UniProtKB-SubCell"/>
</dbReference>
<name>A0A5K7YFT4_9BACT</name>
<keyword evidence="8 9" id="KW-0472">Membrane</keyword>
<keyword evidence="7 9" id="KW-1133">Transmembrane helix</keyword>
<dbReference type="OrthoDB" id="5432486at2"/>
<keyword evidence="4" id="KW-0488">Methylation</keyword>
<dbReference type="NCBIfam" id="TIGR02532">
    <property type="entry name" value="IV_pilin_GFxxxE"/>
    <property type="match status" value="1"/>
</dbReference>
<evidence type="ECO:0000256" key="6">
    <source>
        <dbReference type="ARBA" id="ARBA00022692"/>
    </source>
</evidence>
<dbReference type="PANTHER" id="PTHR38779:SF2">
    <property type="entry name" value="TYPE II SECRETION SYSTEM PROTEIN I-RELATED"/>
    <property type="match status" value="1"/>
</dbReference>
<dbReference type="Pfam" id="PF07963">
    <property type="entry name" value="N_methyl"/>
    <property type="match status" value="1"/>
</dbReference>
<keyword evidence="3" id="KW-1003">Cell membrane</keyword>
<dbReference type="GO" id="GO:0015628">
    <property type="term" value="P:protein secretion by the type II secretion system"/>
    <property type="evidence" value="ECO:0007669"/>
    <property type="project" value="InterPro"/>
</dbReference>
<feature type="transmembrane region" description="Helical" evidence="9">
    <location>
        <begin position="21"/>
        <end position="43"/>
    </location>
</feature>
<protein>
    <recommendedName>
        <fullName evidence="12">General secretion pathway protein GspI</fullName>
    </recommendedName>
</protein>
<dbReference type="InterPro" id="IPR010052">
    <property type="entry name" value="T2SS_protein-GspI"/>
</dbReference>
<evidence type="ECO:0000256" key="3">
    <source>
        <dbReference type="ARBA" id="ARBA00022475"/>
    </source>
</evidence>
<dbReference type="RefSeq" id="WP_155315702.1">
    <property type="nucleotide sequence ID" value="NZ_AP021874.1"/>
</dbReference>
<dbReference type="PANTHER" id="PTHR38779">
    <property type="entry name" value="TYPE II SECRETION SYSTEM PROTEIN I-RELATED"/>
    <property type="match status" value="1"/>
</dbReference>
<evidence type="ECO:0000256" key="5">
    <source>
        <dbReference type="ARBA" id="ARBA00022519"/>
    </source>
</evidence>
<evidence type="ECO:0008006" key="12">
    <source>
        <dbReference type="Google" id="ProtNLM"/>
    </source>
</evidence>
<comment type="subcellular location">
    <subcellularLocation>
        <location evidence="1">Cell inner membrane</location>
        <topology evidence="1">Single-pass membrane protein</topology>
    </subcellularLocation>
</comment>
<dbReference type="Proteomes" id="UP000427906">
    <property type="component" value="Chromosome"/>
</dbReference>
<keyword evidence="6 9" id="KW-0812">Transmembrane</keyword>
<evidence type="ECO:0000256" key="1">
    <source>
        <dbReference type="ARBA" id="ARBA00004377"/>
    </source>
</evidence>
<proteinExistence type="inferred from homology"/>
<accession>A0A5K7YFT4</accession>
<evidence type="ECO:0000256" key="7">
    <source>
        <dbReference type="ARBA" id="ARBA00022989"/>
    </source>
</evidence>
<dbReference type="InterPro" id="IPR045584">
    <property type="entry name" value="Pilin-like"/>
</dbReference>
<dbReference type="InterPro" id="IPR012902">
    <property type="entry name" value="N_methyl_site"/>
</dbReference>
<keyword evidence="11" id="KW-1185">Reference proteome</keyword>
<evidence type="ECO:0000256" key="9">
    <source>
        <dbReference type="SAM" id="Phobius"/>
    </source>
</evidence>
<dbReference type="EMBL" id="AP021874">
    <property type="protein sequence ID" value="BBO67443.1"/>
    <property type="molecule type" value="Genomic_DNA"/>
</dbReference>
<keyword evidence="5" id="KW-0997">Cell inner membrane</keyword>
<evidence type="ECO:0000256" key="2">
    <source>
        <dbReference type="ARBA" id="ARBA00008358"/>
    </source>
</evidence>
<evidence type="ECO:0000256" key="8">
    <source>
        <dbReference type="ARBA" id="ARBA00023136"/>
    </source>
</evidence>
<dbReference type="GO" id="GO:0015627">
    <property type="term" value="C:type II protein secretion system complex"/>
    <property type="evidence" value="ECO:0007669"/>
    <property type="project" value="InterPro"/>
</dbReference>
<dbReference type="KEGG" id="dalk:DSCA_13730"/>